<proteinExistence type="predicted"/>
<keyword evidence="1" id="KW-0479">Metal-binding</keyword>
<evidence type="ECO:0000313" key="6">
    <source>
        <dbReference type="Proteomes" id="UP000824264"/>
    </source>
</evidence>
<sequence>MPPKVDMHRCTGCAGRAESCCERACPGDLMAVSPETGKAYCRAANECWDCMSCVKACPSGALETRIPYQLGYYKATLRPIMGKDRITWKCRDIRGEEHTYSYVSRIR</sequence>
<dbReference type="EMBL" id="DXGI01000014">
    <property type="protein sequence ID" value="HIW77596.1"/>
    <property type="molecule type" value="Genomic_DNA"/>
</dbReference>
<feature type="domain" description="4Fe-4S ferredoxin-type" evidence="4">
    <location>
        <begin position="37"/>
        <end position="67"/>
    </location>
</feature>
<dbReference type="PROSITE" id="PS51379">
    <property type="entry name" value="4FE4S_FER_2"/>
    <property type="match status" value="2"/>
</dbReference>
<evidence type="ECO:0000259" key="4">
    <source>
        <dbReference type="PROSITE" id="PS51379"/>
    </source>
</evidence>
<keyword evidence="2" id="KW-0408">Iron</keyword>
<dbReference type="GO" id="GO:0046872">
    <property type="term" value="F:metal ion binding"/>
    <property type="evidence" value="ECO:0007669"/>
    <property type="project" value="UniProtKB-KW"/>
</dbReference>
<accession>A0A9D1U8M7</accession>
<dbReference type="InterPro" id="IPR017896">
    <property type="entry name" value="4Fe4S_Fe-S-bd"/>
</dbReference>
<dbReference type="Gene3D" id="3.30.70.20">
    <property type="match status" value="1"/>
</dbReference>
<reference evidence="5" key="1">
    <citation type="journal article" date="2021" name="PeerJ">
        <title>Extensive microbial diversity within the chicken gut microbiome revealed by metagenomics and culture.</title>
        <authorList>
            <person name="Gilroy R."/>
            <person name="Ravi A."/>
            <person name="Getino M."/>
            <person name="Pursley I."/>
            <person name="Horton D.L."/>
            <person name="Alikhan N.F."/>
            <person name="Baker D."/>
            <person name="Gharbi K."/>
            <person name="Hall N."/>
            <person name="Watson M."/>
            <person name="Adriaenssens E.M."/>
            <person name="Foster-Nyarko E."/>
            <person name="Jarju S."/>
            <person name="Secka A."/>
            <person name="Antonio M."/>
            <person name="Oren A."/>
            <person name="Chaudhuri R.R."/>
            <person name="La Ragione R."/>
            <person name="Hildebrand F."/>
            <person name="Pallen M.J."/>
        </authorList>
    </citation>
    <scope>NUCLEOTIDE SEQUENCE</scope>
    <source>
        <strain evidence="5">ChiSxjej5B17-1746</strain>
    </source>
</reference>
<dbReference type="AlphaFoldDB" id="A0A9D1U8M7"/>
<evidence type="ECO:0000313" key="5">
    <source>
        <dbReference type="EMBL" id="HIW77596.1"/>
    </source>
</evidence>
<reference evidence="5" key="2">
    <citation type="submission" date="2021-04" db="EMBL/GenBank/DDBJ databases">
        <authorList>
            <person name="Gilroy R."/>
        </authorList>
    </citation>
    <scope>NUCLEOTIDE SEQUENCE</scope>
    <source>
        <strain evidence="5">ChiSxjej5B17-1746</strain>
    </source>
</reference>
<dbReference type="PROSITE" id="PS00198">
    <property type="entry name" value="4FE4S_FER_1"/>
    <property type="match status" value="1"/>
</dbReference>
<protein>
    <submittedName>
        <fullName evidence="5">4Fe-4S binding protein</fullName>
    </submittedName>
</protein>
<dbReference type="GO" id="GO:0051536">
    <property type="term" value="F:iron-sulfur cluster binding"/>
    <property type="evidence" value="ECO:0007669"/>
    <property type="project" value="UniProtKB-KW"/>
</dbReference>
<feature type="domain" description="4Fe-4S ferredoxin-type" evidence="4">
    <location>
        <begin position="1"/>
        <end position="35"/>
    </location>
</feature>
<comment type="caution">
    <text evidence="5">The sequence shown here is derived from an EMBL/GenBank/DDBJ whole genome shotgun (WGS) entry which is preliminary data.</text>
</comment>
<evidence type="ECO:0000256" key="2">
    <source>
        <dbReference type="ARBA" id="ARBA00023004"/>
    </source>
</evidence>
<dbReference type="InterPro" id="IPR017900">
    <property type="entry name" value="4Fe4S_Fe_S_CS"/>
</dbReference>
<gene>
    <name evidence="5" type="ORF">H9874_00415</name>
</gene>
<dbReference type="Proteomes" id="UP000824264">
    <property type="component" value="Unassembled WGS sequence"/>
</dbReference>
<evidence type="ECO:0000256" key="1">
    <source>
        <dbReference type="ARBA" id="ARBA00022723"/>
    </source>
</evidence>
<keyword evidence="3" id="KW-0411">Iron-sulfur</keyword>
<dbReference type="SUPFAM" id="SSF54862">
    <property type="entry name" value="4Fe-4S ferredoxins"/>
    <property type="match status" value="1"/>
</dbReference>
<name>A0A9D1U8M7_9BACT</name>
<dbReference type="Pfam" id="PF00037">
    <property type="entry name" value="Fer4"/>
    <property type="match status" value="1"/>
</dbReference>
<evidence type="ECO:0000256" key="3">
    <source>
        <dbReference type="ARBA" id="ARBA00023014"/>
    </source>
</evidence>
<organism evidence="5 6">
    <name type="scientific">Candidatus Bilophila faecipullorum</name>
    <dbReference type="NCBI Taxonomy" id="2838482"/>
    <lineage>
        <taxon>Bacteria</taxon>
        <taxon>Pseudomonadati</taxon>
        <taxon>Thermodesulfobacteriota</taxon>
        <taxon>Desulfovibrionia</taxon>
        <taxon>Desulfovibrionales</taxon>
        <taxon>Desulfovibrionaceae</taxon>
        <taxon>Bilophila</taxon>
    </lineage>
</organism>